<dbReference type="InterPro" id="IPR044560">
    <property type="entry name" value="MOase"/>
</dbReference>
<dbReference type="Pfam" id="PF01494">
    <property type="entry name" value="FAD_binding_3"/>
    <property type="match status" value="1"/>
</dbReference>
<keyword evidence="1" id="KW-0560">Oxidoreductase</keyword>
<dbReference type="PANTHER" id="PTHR45934:SF9">
    <property type="entry name" value="FAD_NAD(P)-BINDING OXIDOREDUCTASE FAMILY PROTEIN"/>
    <property type="match status" value="1"/>
</dbReference>
<evidence type="ECO:0000313" key="5">
    <source>
        <dbReference type="EMBL" id="KAJ0201408.1"/>
    </source>
</evidence>
<evidence type="ECO:0000256" key="3">
    <source>
        <dbReference type="ARBA" id="ARBA00024018"/>
    </source>
</evidence>
<dbReference type="EMBL" id="NBSK02000006">
    <property type="protein sequence ID" value="KAJ0201408.1"/>
    <property type="molecule type" value="Genomic_DNA"/>
</dbReference>
<proteinExistence type="inferred from homology"/>
<dbReference type="InterPro" id="IPR002938">
    <property type="entry name" value="FAD-bd"/>
</dbReference>
<evidence type="ECO:0000313" key="6">
    <source>
        <dbReference type="Proteomes" id="UP000235145"/>
    </source>
</evidence>
<evidence type="ECO:0000256" key="1">
    <source>
        <dbReference type="ARBA" id="ARBA00023002"/>
    </source>
</evidence>
<dbReference type="InterPro" id="IPR036188">
    <property type="entry name" value="FAD/NAD-bd_sf"/>
</dbReference>
<protein>
    <recommendedName>
        <fullName evidence="4">FAD-binding domain-containing protein</fullName>
    </recommendedName>
</protein>
<accession>A0A9R1VAN3</accession>
<dbReference type="Proteomes" id="UP000235145">
    <property type="component" value="Unassembled WGS sequence"/>
</dbReference>
<dbReference type="PANTHER" id="PTHR45934">
    <property type="entry name" value="FAD/NAD(P)-BINDING OXIDOREDUCTASE FAMILY PROTEIN"/>
    <property type="match status" value="1"/>
</dbReference>
<dbReference type="SUPFAM" id="SSF51905">
    <property type="entry name" value="FAD/NAD(P)-binding domain"/>
    <property type="match status" value="1"/>
</dbReference>
<evidence type="ECO:0000256" key="2">
    <source>
        <dbReference type="ARBA" id="ARBA00023033"/>
    </source>
</evidence>
<dbReference type="Gene3D" id="3.50.50.60">
    <property type="entry name" value="FAD/NAD(P)-binding domain"/>
    <property type="match status" value="2"/>
</dbReference>
<keyword evidence="2" id="KW-0503">Monooxygenase</keyword>
<gene>
    <name evidence="5" type="ORF">LSAT_V11C600323760</name>
</gene>
<evidence type="ECO:0000259" key="4">
    <source>
        <dbReference type="Pfam" id="PF01494"/>
    </source>
</evidence>
<dbReference type="PRINTS" id="PR00420">
    <property type="entry name" value="RNGMNOXGNASE"/>
</dbReference>
<reference evidence="5 6" key="1">
    <citation type="journal article" date="2017" name="Nat. Commun.">
        <title>Genome assembly with in vitro proximity ligation data and whole-genome triplication in lettuce.</title>
        <authorList>
            <person name="Reyes-Chin-Wo S."/>
            <person name="Wang Z."/>
            <person name="Yang X."/>
            <person name="Kozik A."/>
            <person name="Arikit S."/>
            <person name="Song C."/>
            <person name="Xia L."/>
            <person name="Froenicke L."/>
            <person name="Lavelle D.O."/>
            <person name="Truco M.J."/>
            <person name="Xia R."/>
            <person name="Zhu S."/>
            <person name="Xu C."/>
            <person name="Xu H."/>
            <person name="Xu X."/>
            <person name="Cox K."/>
            <person name="Korf I."/>
            <person name="Meyers B.C."/>
            <person name="Michelmore R.W."/>
        </authorList>
    </citation>
    <scope>NUCLEOTIDE SEQUENCE [LARGE SCALE GENOMIC DNA]</scope>
    <source>
        <strain evidence="6">cv. Salinas</strain>
        <tissue evidence="5">Seedlings</tissue>
    </source>
</reference>
<comment type="similarity">
    <text evidence="3">Belongs to the 3-hydroxybenzoate 6-hydroxylase family.</text>
</comment>
<dbReference type="GO" id="GO:0071949">
    <property type="term" value="F:FAD binding"/>
    <property type="evidence" value="ECO:0007669"/>
    <property type="project" value="InterPro"/>
</dbReference>
<organism evidence="5 6">
    <name type="scientific">Lactuca sativa</name>
    <name type="common">Garden lettuce</name>
    <dbReference type="NCBI Taxonomy" id="4236"/>
    <lineage>
        <taxon>Eukaryota</taxon>
        <taxon>Viridiplantae</taxon>
        <taxon>Streptophyta</taxon>
        <taxon>Embryophyta</taxon>
        <taxon>Tracheophyta</taxon>
        <taxon>Spermatophyta</taxon>
        <taxon>Magnoliopsida</taxon>
        <taxon>eudicotyledons</taxon>
        <taxon>Gunneridae</taxon>
        <taxon>Pentapetalae</taxon>
        <taxon>asterids</taxon>
        <taxon>campanulids</taxon>
        <taxon>Asterales</taxon>
        <taxon>Asteraceae</taxon>
        <taxon>Cichorioideae</taxon>
        <taxon>Cichorieae</taxon>
        <taxon>Lactucinae</taxon>
        <taxon>Lactuca</taxon>
    </lineage>
</organism>
<sequence>MAAFSSSFLPLHCISLHQRTSNPYTHYSLPILTKNPKRIKLTSLTIVSAGSDIRKEEVVIVGAGIAGLSTAVSLHRLGVRSVVLEQAESLRTGGTSLTLFKNGWKVLDAMGVGDELRSQYLEILGFVISLFLNLPDPNTEILGIVIKTENGRVLRAFTFKDEDQTVSIHIHAIIRMHFLSPKSEFGAYGNSQEVRAVERRTLLETLAKQLPLGSISFSSKLADIQKHENDETLLQLVNGTRISSKVVIGCDGIRSSVAKWMGFSEPKYVGYCAFRGLGEYPDGQPYEPRVNYIYGRGIRAAYVPVSPTKVYWFVCFNSPTPGPKITDQSVLKKQTKELIKNWDSELLNIIDATPDDTVIRTPLVDRWLWPGLSPNASLGGTVVVGDAWHPMTPNLGQGACCALEDAIVLVQKLAPALKAGPMVVDDALKAYQNERWRRIFPLTVRANVTGAILQLENPLVCSLRDHLLVPKLIRLGPMMEHTNFECAPLLQTKI</sequence>
<keyword evidence="6" id="KW-1185">Reference proteome</keyword>
<dbReference type="GO" id="GO:0004497">
    <property type="term" value="F:monooxygenase activity"/>
    <property type="evidence" value="ECO:0007669"/>
    <property type="project" value="UniProtKB-KW"/>
</dbReference>
<feature type="domain" description="FAD-binding" evidence="4">
    <location>
        <begin position="57"/>
        <end position="437"/>
    </location>
</feature>
<name>A0A9R1VAN3_LACSA</name>
<comment type="caution">
    <text evidence="5">The sequence shown here is derived from an EMBL/GenBank/DDBJ whole genome shotgun (WGS) entry which is preliminary data.</text>
</comment>
<dbReference type="AlphaFoldDB" id="A0A9R1VAN3"/>